<protein>
    <recommendedName>
        <fullName evidence="4">Small ribosomal subunit protein uS5</fullName>
    </recommendedName>
    <alternativeName>
        <fullName evidence="5">30S ribosomal protein S5</fullName>
    </alternativeName>
</protein>
<dbReference type="InterPro" id="IPR005324">
    <property type="entry name" value="Ribosomal_uS5_C"/>
</dbReference>
<feature type="compositionally biased region" description="Low complexity" evidence="8">
    <location>
        <begin position="8"/>
        <end position="24"/>
    </location>
</feature>
<dbReference type="Pfam" id="PF00333">
    <property type="entry name" value="Ribosomal_S5"/>
    <property type="match status" value="1"/>
</dbReference>
<evidence type="ECO:0000256" key="7">
    <source>
        <dbReference type="RuleBase" id="RU003823"/>
    </source>
</evidence>
<evidence type="ECO:0000256" key="4">
    <source>
        <dbReference type="ARBA" id="ARBA00035255"/>
    </source>
</evidence>
<dbReference type="PROSITE" id="PS50881">
    <property type="entry name" value="S5_DSRBD"/>
    <property type="match status" value="1"/>
</dbReference>
<evidence type="ECO:0000256" key="1">
    <source>
        <dbReference type="ARBA" id="ARBA00008945"/>
    </source>
</evidence>
<evidence type="ECO:0000313" key="10">
    <source>
        <dbReference type="EMBL" id="PIP58177.1"/>
    </source>
</evidence>
<feature type="domain" description="S5 DRBM" evidence="9">
    <location>
        <begin position="45"/>
        <end position="108"/>
    </location>
</feature>
<comment type="caution">
    <text evidence="10">The sequence shown here is derived from an EMBL/GenBank/DDBJ whole genome shotgun (WGS) entry which is preliminary data.</text>
</comment>
<dbReference type="Gene3D" id="3.30.230.10">
    <property type="match status" value="1"/>
</dbReference>
<keyword evidence="2 6" id="KW-0689">Ribosomal protein</keyword>
<reference evidence="10 11" key="1">
    <citation type="submission" date="2017-09" db="EMBL/GenBank/DDBJ databases">
        <title>Depth-based differentiation of microbial function through sediment-hosted aquifers and enrichment of novel symbionts in the deep terrestrial subsurface.</title>
        <authorList>
            <person name="Probst A.J."/>
            <person name="Ladd B."/>
            <person name="Jarett J.K."/>
            <person name="Geller-Mcgrath D.E."/>
            <person name="Sieber C.M."/>
            <person name="Emerson J.B."/>
            <person name="Anantharaman K."/>
            <person name="Thomas B.C."/>
            <person name="Malmstrom R."/>
            <person name="Stieglmeier M."/>
            <person name="Klingl A."/>
            <person name="Woyke T."/>
            <person name="Ryan C.M."/>
            <person name="Banfield J.F."/>
        </authorList>
    </citation>
    <scope>NUCLEOTIDE SEQUENCE [LARGE SCALE GENOMIC DNA]</scope>
    <source>
        <strain evidence="10">CG22_combo_CG10-13_8_21_14_all_37_9</strain>
    </source>
</reference>
<dbReference type="InterPro" id="IPR000851">
    <property type="entry name" value="Ribosomal_uS5"/>
</dbReference>
<dbReference type="GO" id="GO:0003735">
    <property type="term" value="F:structural constituent of ribosome"/>
    <property type="evidence" value="ECO:0007669"/>
    <property type="project" value="UniProtKB-UniRule"/>
</dbReference>
<sequence>MTDHKPKTNNSTNSPSNRGAQNRPGGRGGARGGRRPGADRPKPEFDHKVIDVRRVARVVAGGRRFSFSVVLLAGNKKGKVGVGLGKAGDTSLAIAKAMNNAIKNMITIPLTKTNSIAHEVEAKFGSSRLSIQPAPKRGMVAGSATRLILELGGVKDVNAKILSKSKNKLNLSRATILALSKLSTQK</sequence>
<comment type="similarity">
    <text evidence="1 7">Belongs to the universal ribosomal protein uS5 family.</text>
</comment>
<name>A0A2H0BKH6_9BACT</name>
<dbReference type="AlphaFoldDB" id="A0A2H0BKH6"/>
<accession>A0A2H0BKH6</accession>
<evidence type="ECO:0000256" key="6">
    <source>
        <dbReference type="PROSITE-ProRule" id="PRU00268"/>
    </source>
</evidence>
<dbReference type="Proteomes" id="UP000229334">
    <property type="component" value="Unassembled WGS sequence"/>
</dbReference>
<dbReference type="GO" id="GO:0005840">
    <property type="term" value="C:ribosome"/>
    <property type="evidence" value="ECO:0007669"/>
    <property type="project" value="UniProtKB-KW"/>
</dbReference>
<dbReference type="GO" id="GO:0003723">
    <property type="term" value="F:RNA binding"/>
    <property type="evidence" value="ECO:0007669"/>
    <property type="project" value="InterPro"/>
</dbReference>
<dbReference type="PANTHER" id="PTHR48277:SF1">
    <property type="entry name" value="MITOCHONDRIAL RIBOSOMAL PROTEIN S5"/>
    <property type="match status" value="1"/>
</dbReference>
<dbReference type="EMBL" id="PCSX01000027">
    <property type="protein sequence ID" value="PIP58177.1"/>
    <property type="molecule type" value="Genomic_DNA"/>
</dbReference>
<evidence type="ECO:0000256" key="2">
    <source>
        <dbReference type="ARBA" id="ARBA00022980"/>
    </source>
</evidence>
<dbReference type="Pfam" id="PF03719">
    <property type="entry name" value="Ribosomal_S5_C"/>
    <property type="match status" value="1"/>
</dbReference>
<dbReference type="GO" id="GO:0006412">
    <property type="term" value="P:translation"/>
    <property type="evidence" value="ECO:0007669"/>
    <property type="project" value="InterPro"/>
</dbReference>
<evidence type="ECO:0000256" key="8">
    <source>
        <dbReference type="SAM" id="MobiDB-lite"/>
    </source>
</evidence>
<evidence type="ECO:0000259" key="9">
    <source>
        <dbReference type="PROSITE" id="PS50881"/>
    </source>
</evidence>
<dbReference type="SUPFAM" id="SSF54768">
    <property type="entry name" value="dsRNA-binding domain-like"/>
    <property type="match status" value="1"/>
</dbReference>
<dbReference type="FunFam" id="3.30.230.10:FF:000002">
    <property type="entry name" value="30S ribosomal protein S5"/>
    <property type="match status" value="1"/>
</dbReference>
<evidence type="ECO:0000313" key="11">
    <source>
        <dbReference type="Proteomes" id="UP000229334"/>
    </source>
</evidence>
<evidence type="ECO:0000256" key="5">
    <source>
        <dbReference type="ARBA" id="ARBA00035519"/>
    </source>
</evidence>
<feature type="region of interest" description="Disordered" evidence="8">
    <location>
        <begin position="1"/>
        <end position="46"/>
    </location>
</feature>
<gene>
    <name evidence="10" type="ORF">COX02_01700</name>
</gene>
<dbReference type="InterPro" id="IPR013810">
    <property type="entry name" value="Ribosomal_uS5_N"/>
</dbReference>
<dbReference type="GO" id="GO:0005737">
    <property type="term" value="C:cytoplasm"/>
    <property type="evidence" value="ECO:0007669"/>
    <property type="project" value="UniProtKB-ARBA"/>
</dbReference>
<dbReference type="InterPro" id="IPR014721">
    <property type="entry name" value="Ribsml_uS5_D2-typ_fold_subgr"/>
</dbReference>
<dbReference type="PANTHER" id="PTHR48277">
    <property type="entry name" value="MITOCHONDRIAL RIBOSOMAL PROTEIN S5"/>
    <property type="match status" value="1"/>
</dbReference>
<evidence type="ECO:0000256" key="3">
    <source>
        <dbReference type="ARBA" id="ARBA00023274"/>
    </source>
</evidence>
<proteinExistence type="inferred from homology"/>
<dbReference type="SUPFAM" id="SSF54211">
    <property type="entry name" value="Ribosomal protein S5 domain 2-like"/>
    <property type="match status" value="1"/>
</dbReference>
<keyword evidence="3 6" id="KW-0687">Ribonucleoprotein</keyword>
<feature type="compositionally biased region" description="Basic and acidic residues" evidence="8">
    <location>
        <begin position="36"/>
        <end position="46"/>
    </location>
</feature>
<dbReference type="InterPro" id="IPR020568">
    <property type="entry name" value="Ribosomal_Su5_D2-typ_SF"/>
</dbReference>
<dbReference type="GO" id="GO:1990904">
    <property type="term" value="C:ribonucleoprotein complex"/>
    <property type="evidence" value="ECO:0007669"/>
    <property type="project" value="UniProtKB-UniRule"/>
</dbReference>
<organism evidence="10 11">
    <name type="scientific">Candidatus Vogelbacteria bacterium CG22_combo_CG10-13_8_21_14_all_37_9</name>
    <dbReference type="NCBI Taxonomy" id="1975046"/>
    <lineage>
        <taxon>Bacteria</taxon>
        <taxon>Candidatus Vogeliibacteriota</taxon>
    </lineage>
</organism>
<dbReference type="Gene3D" id="3.30.160.20">
    <property type="match status" value="1"/>
</dbReference>